<protein>
    <submittedName>
        <fullName evidence="9">Methylated-DNA-[protein]-cysteine S-methyltransferase, DNA-binding domain protein</fullName>
    </submittedName>
</protein>
<keyword evidence="5" id="KW-0234">DNA repair</keyword>
<dbReference type="Pfam" id="PF01035">
    <property type="entry name" value="DNA_binding_1"/>
    <property type="match status" value="1"/>
</dbReference>
<evidence type="ECO:0000259" key="8">
    <source>
        <dbReference type="Pfam" id="PF02870"/>
    </source>
</evidence>
<evidence type="ECO:0000313" key="9">
    <source>
        <dbReference type="EMBL" id="EHI70030.1"/>
    </source>
</evidence>
<dbReference type="EMBL" id="AEUX02000005">
    <property type="protein sequence ID" value="EHI70030.1"/>
    <property type="molecule type" value="Genomic_DNA"/>
</dbReference>
<evidence type="ECO:0000259" key="7">
    <source>
        <dbReference type="Pfam" id="PF01035"/>
    </source>
</evidence>
<evidence type="ECO:0000256" key="6">
    <source>
        <dbReference type="ARBA" id="ARBA00049348"/>
    </source>
</evidence>
<dbReference type="GO" id="GO:0003677">
    <property type="term" value="F:DNA binding"/>
    <property type="evidence" value="ECO:0007669"/>
    <property type="project" value="UniProtKB-KW"/>
</dbReference>
<dbReference type="SUPFAM" id="SSF46767">
    <property type="entry name" value="Methylated DNA-protein cysteine methyltransferase, C-terminal domain"/>
    <property type="match status" value="1"/>
</dbReference>
<dbReference type="NCBIfam" id="TIGR00589">
    <property type="entry name" value="ogt"/>
    <property type="match status" value="1"/>
</dbReference>
<accession>G5K1J5</accession>
<proteinExistence type="predicted"/>
<organism evidence="9 10">
    <name type="scientific">Streptococcus ictaluri 707-05</name>
    <dbReference type="NCBI Taxonomy" id="764299"/>
    <lineage>
        <taxon>Bacteria</taxon>
        <taxon>Bacillati</taxon>
        <taxon>Bacillota</taxon>
        <taxon>Bacilli</taxon>
        <taxon>Lactobacillales</taxon>
        <taxon>Streptococcaceae</taxon>
        <taxon>Streptococcus</taxon>
    </lineage>
</organism>
<dbReference type="Gene3D" id="3.30.160.70">
    <property type="entry name" value="Methylated DNA-protein cysteine methyltransferase domain"/>
    <property type="match status" value="1"/>
</dbReference>
<dbReference type="Gene3D" id="1.10.10.10">
    <property type="entry name" value="Winged helix-like DNA-binding domain superfamily/Winged helix DNA-binding domain"/>
    <property type="match status" value="1"/>
</dbReference>
<evidence type="ECO:0000313" key="10">
    <source>
        <dbReference type="Proteomes" id="UP000003330"/>
    </source>
</evidence>
<keyword evidence="2" id="KW-0489">Methyltransferase</keyword>
<dbReference type="PROSITE" id="PS00374">
    <property type="entry name" value="MGMT"/>
    <property type="match status" value="1"/>
</dbReference>
<dbReference type="PANTHER" id="PTHR10815">
    <property type="entry name" value="METHYLATED-DNA--PROTEIN-CYSTEINE METHYLTRANSFERASE"/>
    <property type="match status" value="1"/>
</dbReference>
<dbReference type="InterPro" id="IPR036217">
    <property type="entry name" value="MethylDNA_cys_MeTrfase_DNAb"/>
</dbReference>
<dbReference type="GO" id="GO:0006281">
    <property type="term" value="P:DNA repair"/>
    <property type="evidence" value="ECO:0007669"/>
    <property type="project" value="UniProtKB-KW"/>
</dbReference>
<keyword evidence="3" id="KW-0808">Transferase</keyword>
<dbReference type="InterPro" id="IPR036388">
    <property type="entry name" value="WH-like_DNA-bd_sf"/>
</dbReference>
<feature type="domain" description="Methylated-DNA-[protein]-cysteine S-methyltransferase DNA binding" evidence="7">
    <location>
        <begin position="79"/>
        <end position="147"/>
    </location>
</feature>
<evidence type="ECO:0000256" key="2">
    <source>
        <dbReference type="ARBA" id="ARBA00022603"/>
    </source>
</evidence>
<dbReference type="STRING" id="764299.STRIC_2253"/>
<dbReference type="Pfam" id="PF02870">
    <property type="entry name" value="Methyltransf_1N"/>
    <property type="match status" value="1"/>
</dbReference>
<comment type="catalytic activity">
    <reaction evidence="6">
        <text>a 6-O-methyl-2'-deoxyguanosine in DNA + L-cysteinyl-[protein] = S-methyl-L-cysteinyl-[protein] + a 2'-deoxyguanosine in DNA</text>
        <dbReference type="Rhea" id="RHEA:24000"/>
        <dbReference type="Rhea" id="RHEA-COMP:10131"/>
        <dbReference type="Rhea" id="RHEA-COMP:10132"/>
        <dbReference type="Rhea" id="RHEA-COMP:11367"/>
        <dbReference type="Rhea" id="RHEA-COMP:11368"/>
        <dbReference type="ChEBI" id="CHEBI:29950"/>
        <dbReference type="ChEBI" id="CHEBI:82612"/>
        <dbReference type="ChEBI" id="CHEBI:85445"/>
        <dbReference type="ChEBI" id="CHEBI:85448"/>
        <dbReference type="EC" id="2.1.1.63"/>
    </reaction>
</comment>
<keyword evidence="4" id="KW-0227">DNA damage</keyword>
<dbReference type="GO" id="GO:0003908">
    <property type="term" value="F:methylated-DNA-[protein]-cysteine S-methyltransferase activity"/>
    <property type="evidence" value="ECO:0007669"/>
    <property type="project" value="UniProtKB-EC"/>
</dbReference>
<evidence type="ECO:0000256" key="1">
    <source>
        <dbReference type="ARBA" id="ARBA00001286"/>
    </source>
</evidence>
<comment type="caution">
    <text evidence="9">The sequence shown here is derived from an EMBL/GenBank/DDBJ whole genome shotgun (WGS) entry which is preliminary data.</text>
</comment>
<name>G5K1J5_9STRE</name>
<sequence length="153" mass="16747">MPLVEQYYQSPLGVISLVASEKALIGAWFLDQKHFHHGLEEACVKGINPILKQASDWLDAYFRGEIQPLPDYLIPNGTAFQKEVWQKLLTIPYGETTSYGKIAKDLGCASAQAVGGAVGRNPLSLFIPCHRVLSADGGLTQAMREAWTEKTGS</sequence>
<comment type="catalytic activity">
    <reaction evidence="1">
        <text>a 4-O-methyl-thymidine in DNA + L-cysteinyl-[protein] = a thymidine in DNA + S-methyl-L-cysteinyl-[protein]</text>
        <dbReference type="Rhea" id="RHEA:53428"/>
        <dbReference type="Rhea" id="RHEA-COMP:10131"/>
        <dbReference type="Rhea" id="RHEA-COMP:10132"/>
        <dbReference type="Rhea" id="RHEA-COMP:13555"/>
        <dbReference type="Rhea" id="RHEA-COMP:13556"/>
        <dbReference type="ChEBI" id="CHEBI:29950"/>
        <dbReference type="ChEBI" id="CHEBI:82612"/>
        <dbReference type="ChEBI" id="CHEBI:137386"/>
        <dbReference type="ChEBI" id="CHEBI:137387"/>
        <dbReference type="EC" id="2.1.1.63"/>
    </reaction>
</comment>
<dbReference type="InterPro" id="IPR036631">
    <property type="entry name" value="MGMT_N_sf"/>
</dbReference>
<gene>
    <name evidence="9" type="ORF">STRIC_2253</name>
</gene>
<dbReference type="GO" id="GO:0032259">
    <property type="term" value="P:methylation"/>
    <property type="evidence" value="ECO:0007669"/>
    <property type="project" value="UniProtKB-KW"/>
</dbReference>
<keyword evidence="10" id="KW-1185">Reference proteome</keyword>
<reference evidence="9 10" key="1">
    <citation type="journal article" date="2014" name="Int. J. Syst. Evol. Microbiol.">
        <title>Phylogenomics and the dynamic genome evolution of the genus Streptococcus.</title>
        <authorList>
            <consortium name="The Broad Institute Genome Sequencing Platform"/>
            <person name="Richards V.P."/>
            <person name="Palmer S.R."/>
            <person name="Pavinski Bitar P.D."/>
            <person name="Qin X."/>
            <person name="Weinstock G.M."/>
            <person name="Highlander S.K."/>
            <person name="Town C.D."/>
            <person name="Burne R.A."/>
            <person name="Stanhope M.J."/>
        </authorList>
    </citation>
    <scope>NUCLEOTIDE SEQUENCE [LARGE SCALE GENOMIC DNA]</scope>
    <source>
        <strain evidence="9 10">707-05</strain>
    </source>
</reference>
<dbReference type="InterPro" id="IPR008332">
    <property type="entry name" value="MethylG_MeTrfase_N"/>
</dbReference>
<feature type="domain" description="Methylguanine DNA methyltransferase ribonuclease-like" evidence="8">
    <location>
        <begin position="4"/>
        <end position="65"/>
    </location>
</feature>
<dbReference type="AlphaFoldDB" id="G5K1J5"/>
<dbReference type="CDD" id="cd06445">
    <property type="entry name" value="ATase"/>
    <property type="match status" value="1"/>
</dbReference>
<dbReference type="InterPro" id="IPR001497">
    <property type="entry name" value="MethylDNA_cys_MeTrfase_AS"/>
</dbReference>
<evidence type="ECO:0000256" key="5">
    <source>
        <dbReference type="ARBA" id="ARBA00023204"/>
    </source>
</evidence>
<dbReference type="eggNOG" id="COG0350">
    <property type="taxonomic scope" value="Bacteria"/>
</dbReference>
<dbReference type="InterPro" id="IPR014048">
    <property type="entry name" value="MethylDNA_cys_MeTrfase_DNA-bd"/>
</dbReference>
<evidence type="ECO:0000256" key="3">
    <source>
        <dbReference type="ARBA" id="ARBA00022679"/>
    </source>
</evidence>
<dbReference type="SUPFAM" id="SSF53155">
    <property type="entry name" value="Methylated DNA-protein cysteine methyltransferase domain"/>
    <property type="match status" value="1"/>
</dbReference>
<evidence type="ECO:0000256" key="4">
    <source>
        <dbReference type="ARBA" id="ARBA00022763"/>
    </source>
</evidence>
<dbReference type="PANTHER" id="PTHR10815:SF5">
    <property type="entry name" value="METHYLATED-DNA--PROTEIN-CYSTEINE METHYLTRANSFERASE"/>
    <property type="match status" value="1"/>
</dbReference>
<dbReference type="Proteomes" id="UP000003330">
    <property type="component" value="Unassembled WGS sequence"/>
</dbReference>
<keyword evidence="9" id="KW-0238">DNA-binding</keyword>